<reference evidence="2" key="2">
    <citation type="submission" date="2023-02" db="EMBL/GenBank/DDBJ databases">
        <authorList>
            <person name="Concha-Toloza M."/>
            <person name="Lopez-Cantillo M."/>
            <person name="Molina-Mora J."/>
            <person name="Collado L."/>
        </authorList>
    </citation>
    <scope>NUCLEOTIDE SEQUENCE</scope>
    <source>
        <strain evidence="2">FR1p273A</strain>
    </source>
</reference>
<feature type="domain" description="AAA+ ATPase" evidence="1">
    <location>
        <begin position="200"/>
        <end position="553"/>
    </location>
</feature>
<name>A0AAW6VS05_9BACT</name>
<organism evidence="2 3">
    <name type="scientific">Aliarcobacter butzleri</name>
    <dbReference type="NCBI Taxonomy" id="28197"/>
    <lineage>
        <taxon>Bacteria</taxon>
        <taxon>Pseudomonadati</taxon>
        <taxon>Campylobacterota</taxon>
        <taxon>Epsilonproteobacteria</taxon>
        <taxon>Campylobacterales</taxon>
        <taxon>Arcobacteraceae</taxon>
        <taxon>Aliarcobacter</taxon>
    </lineage>
</organism>
<dbReference type="InterPro" id="IPR027417">
    <property type="entry name" value="P-loop_NTPase"/>
</dbReference>
<proteinExistence type="predicted"/>
<dbReference type="SUPFAM" id="SSF52540">
    <property type="entry name" value="P-loop containing nucleoside triphosphate hydrolases"/>
    <property type="match status" value="1"/>
</dbReference>
<gene>
    <name evidence="2" type="ORF">PT520_11885</name>
</gene>
<evidence type="ECO:0000259" key="1">
    <source>
        <dbReference type="SMART" id="SM00382"/>
    </source>
</evidence>
<dbReference type="Proteomes" id="UP001237843">
    <property type="component" value="Unassembled WGS sequence"/>
</dbReference>
<sequence>MSTVLFCRWGDEQKVAERFGDCYILSSDNWDDFGYKTSFHVKIFKNNEEYGTFERKILFDNQDDIYSSSGLLESLLQNEIYLRVEGLKESHNFISLGYEYDKLIKLYPIEEEFEKILKSLNDVIYLEKKEPSNTLLSLKEHNGFTTSLCRDQSSKKLLDEAANILYGATLNENRLKFNFRFNLNSRSYDYEFNFIKSETPSRINILIGKNGSGKSQTLLSLSTYLINSRKASYRFNTEVDVHPNFISNLMVFAYNTYEEFYVNRESEKLDINYKYLGLKKITTLKDIELNSFLSEKSSFFIISYLINKYNSSLENILLQANKDNTVSSFIEEIFIELKDSKIEKDNISTAINKLIKQLTEYKLDINTPKETTFNSFKEIYIKDRNNYAHTIHLDDIPYRNKVIEFLNEAFDCTSISLKVIKNKEFYERQKFEFVNDYLQLKNEVIHQNFVKEINFDDFEQKLYFFNGFNEIFLSSGQQTFADLIINLLSLIKNNTLVLVDEPENTLHPNLEIDYIKILNDILEEFDSFAIIATHSPIIVREVPTNHINVIKINKESNEVTIANPNIGTFGGDVGTISNYVFDDILKDKKLHIEWFEKEKPRYANFEQFEEKYRNILNYDFLLYCKNNWSI</sequence>
<dbReference type="EMBL" id="JAQTJH010000024">
    <property type="protein sequence ID" value="MDK2063217.1"/>
    <property type="molecule type" value="Genomic_DNA"/>
</dbReference>
<accession>A0AAW6VS05</accession>
<dbReference type="Pfam" id="PF13304">
    <property type="entry name" value="AAA_21"/>
    <property type="match status" value="1"/>
</dbReference>
<dbReference type="InterPro" id="IPR051396">
    <property type="entry name" value="Bact_Antivir_Def_Nuclease"/>
</dbReference>
<dbReference type="InterPro" id="IPR003593">
    <property type="entry name" value="AAA+_ATPase"/>
</dbReference>
<dbReference type="GO" id="GO:0005524">
    <property type="term" value="F:ATP binding"/>
    <property type="evidence" value="ECO:0007669"/>
    <property type="project" value="InterPro"/>
</dbReference>
<dbReference type="GO" id="GO:0016887">
    <property type="term" value="F:ATP hydrolysis activity"/>
    <property type="evidence" value="ECO:0007669"/>
    <property type="project" value="InterPro"/>
</dbReference>
<dbReference type="Gene3D" id="3.40.50.300">
    <property type="entry name" value="P-loop containing nucleotide triphosphate hydrolases"/>
    <property type="match status" value="1"/>
</dbReference>
<dbReference type="PANTHER" id="PTHR43581:SF2">
    <property type="entry name" value="EXCINUCLEASE ATPASE SUBUNIT"/>
    <property type="match status" value="1"/>
</dbReference>
<evidence type="ECO:0000313" key="3">
    <source>
        <dbReference type="Proteomes" id="UP001237843"/>
    </source>
</evidence>
<evidence type="ECO:0000313" key="2">
    <source>
        <dbReference type="EMBL" id="MDK2063217.1"/>
    </source>
</evidence>
<dbReference type="AlphaFoldDB" id="A0AAW6VS05"/>
<dbReference type="InterPro" id="IPR003959">
    <property type="entry name" value="ATPase_AAA_core"/>
</dbReference>
<reference evidence="2" key="1">
    <citation type="journal article" date="2023" name="Antibiotics">
        <title>Genomic Characterization of Antibiotic-Resistant Campylobacterales Isolated from Chilean Poultry Meat.</title>
        <authorList>
            <person name="Concha-Toloza M."/>
            <person name="Lopez-Cantillo M."/>
            <person name="Molina-Mora J.A."/>
            <person name="Collado L."/>
        </authorList>
    </citation>
    <scope>NUCLEOTIDE SEQUENCE</scope>
    <source>
        <strain evidence="2">FR1p273A</strain>
    </source>
</reference>
<comment type="caution">
    <text evidence="2">The sequence shown here is derived from an EMBL/GenBank/DDBJ whole genome shotgun (WGS) entry which is preliminary data.</text>
</comment>
<dbReference type="PANTHER" id="PTHR43581">
    <property type="entry name" value="ATP/GTP PHOSPHATASE"/>
    <property type="match status" value="1"/>
</dbReference>
<dbReference type="SMART" id="SM00382">
    <property type="entry name" value="AAA"/>
    <property type="match status" value="1"/>
</dbReference>
<protein>
    <submittedName>
        <fullName evidence="2">AAA family ATPase</fullName>
    </submittedName>
</protein>
<dbReference type="RefSeq" id="WP_284075174.1">
    <property type="nucleotide sequence ID" value="NZ_JAQTJH010000024.1"/>
</dbReference>